<dbReference type="Pfam" id="PF01261">
    <property type="entry name" value="AP_endonuc_2"/>
    <property type="match status" value="1"/>
</dbReference>
<dbReference type="EMBL" id="QLUW01000002">
    <property type="protein sequence ID" value="RAP75913.1"/>
    <property type="molecule type" value="Genomic_DNA"/>
</dbReference>
<sequence length="258" mass="28994">MPAMTRPKLGLIGIIGEEAKQDFWGTMKRVAEIGYKGIEGGGELLKGDIGANVARFHDLGLQIATHSVPSKELLRDEKEVDRLIREAHALQTKDVTFWWDVVDSREQLLRDAELYDAAGKRFAEEGLRFCYHNHAHEFERTFNGLYALDILAEHTDPKHLYFRMDVAWITIGGADPAHILRKMSGRVPAIHLKDVYGTDEIGKWTAVGTGIVNIQESIEAATEIGVEWMTVEQDKLRNLTGIETALVSYLNLKEKGLL</sequence>
<reference evidence="2 3" key="1">
    <citation type="submission" date="2018-06" db="EMBL/GenBank/DDBJ databases">
        <title>Paenibacillus montanisoli sp. nov., isolated from mountain area soil.</title>
        <authorList>
            <person name="Wu M."/>
        </authorList>
    </citation>
    <scope>NUCLEOTIDE SEQUENCE [LARGE SCALE GENOMIC DNA]</scope>
    <source>
        <strain evidence="2 3">RA17</strain>
    </source>
</reference>
<dbReference type="OrthoDB" id="9798407at2"/>
<name>A0A328U2B7_9BACL</name>
<protein>
    <recommendedName>
        <fullName evidence="1">Xylose isomerase-like TIM barrel domain-containing protein</fullName>
    </recommendedName>
</protein>
<dbReference type="InterPro" id="IPR050312">
    <property type="entry name" value="IolE/XylAMocC-like"/>
</dbReference>
<comment type="caution">
    <text evidence="2">The sequence shown here is derived from an EMBL/GenBank/DDBJ whole genome shotgun (WGS) entry which is preliminary data.</text>
</comment>
<keyword evidence="3" id="KW-1185">Reference proteome</keyword>
<evidence type="ECO:0000313" key="2">
    <source>
        <dbReference type="EMBL" id="RAP75913.1"/>
    </source>
</evidence>
<dbReference type="InterPro" id="IPR013022">
    <property type="entry name" value="Xyl_isomerase-like_TIM-brl"/>
</dbReference>
<dbReference type="SUPFAM" id="SSF51658">
    <property type="entry name" value="Xylose isomerase-like"/>
    <property type="match status" value="1"/>
</dbReference>
<dbReference type="AlphaFoldDB" id="A0A328U2B7"/>
<proteinExistence type="predicted"/>
<dbReference type="PANTHER" id="PTHR12110:SF41">
    <property type="entry name" value="INOSOSE DEHYDRATASE"/>
    <property type="match status" value="1"/>
</dbReference>
<accession>A0A328U2B7</accession>
<feature type="domain" description="Xylose isomerase-like TIM barrel" evidence="1">
    <location>
        <begin position="28"/>
        <end position="234"/>
    </location>
</feature>
<dbReference type="Gene3D" id="3.20.20.150">
    <property type="entry name" value="Divalent-metal-dependent TIM barrel enzymes"/>
    <property type="match status" value="1"/>
</dbReference>
<evidence type="ECO:0000259" key="1">
    <source>
        <dbReference type="Pfam" id="PF01261"/>
    </source>
</evidence>
<evidence type="ECO:0000313" key="3">
    <source>
        <dbReference type="Proteomes" id="UP000249260"/>
    </source>
</evidence>
<gene>
    <name evidence="2" type="ORF">DL346_10810</name>
</gene>
<dbReference type="PANTHER" id="PTHR12110">
    <property type="entry name" value="HYDROXYPYRUVATE ISOMERASE"/>
    <property type="match status" value="1"/>
</dbReference>
<dbReference type="InterPro" id="IPR036237">
    <property type="entry name" value="Xyl_isomerase-like_sf"/>
</dbReference>
<dbReference type="Proteomes" id="UP000249260">
    <property type="component" value="Unassembled WGS sequence"/>
</dbReference>
<organism evidence="2 3">
    <name type="scientific">Paenibacillus montanisoli</name>
    <dbReference type="NCBI Taxonomy" id="2081970"/>
    <lineage>
        <taxon>Bacteria</taxon>
        <taxon>Bacillati</taxon>
        <taxon>Bacillota</taxon>
        <taxon>Bacilli</taxon>
        <taxon>Bacillales</taxon>
        <taxon>Paenibacillaceae</taxon>
        <taxon>Paenibacillus</taxon>
    </lineage>
</organism>